<dbReference type="SMART" id="SM00387">
    <property type="entry name" value="HATPase_c"/>
    <property type="match status" value="1"/>
</dbReference>
<evidence type="ECO:0000256" key="3">
    <source>
        <dbReference type="ARBA" id="ARBA00022553"/>
    </source>
</evidence>
<dbReference type="SMART" id="SM00388">
    <property type="entry name" value="HisKA"/>
    <property type="match status" value="1"/>
</dbReference>
<sequence>MKGLLKGIIIVMVLVGLGLALFSTGLLNNKNLDAYSIPNWNVGWVDNLNMPQDNHQIKTINGWHPADINNPMPGRPGQATKAWIEFNLPSADKGTQAILLDKVYAKNVIIFIGNHKIYESPSDGIFGKKKILAPFQPSNHKNEIVYIGLTSDDTKLGLVKNLIRVGKYEDLEKYFVKRDVLDFVLSGSLMFIAVVMLVCLFFLNYELHSIWLALSVVILSSGMLIITYSSFLYAFYQVNERNTQWIFDISLFALLYSMNLFFEKIFGRGFLSLITIVRRFHLGYSLICFAFALFNVINHYQYGSTYFLLSTTIMGFIMITEFAILISVAIIEAAKGNMEAIIFSIGFALLASLSLGELIWYYKENQRYELFVWKWGLVCFLISLIVILGRRFANNHDQLVEYSQRLEMFNDELQRSEKMEIISELAASVAHEVRNPLQVTRGFLQLLAEKQQTQDKIYLNMALDELDRASGIITDFLTFAKPEAGKSTILNILNEFTHIEGILVPMANLQGGRITVDIPPLLEVKGNTSKFKQAFINIIKNSIEALQGQGEIKIWAYAKERYIYIHVKDNGEGMSAAELARLGEPYFSNKSKGTGLGLMVTYGIIEVMNGELTFKSEKGVGTEAIIRLPEIGKPDYQS</sequence>
<comment type="catalytic activity">
    <reaction evidence="1">
        <text>ATP + protein L-histidine = ADP + protein N-phospho-L-histidine.</text>
        <dbReference type="EC" id="2.7.13.3"/>
    </reaction>
</comment>
<proteinExistence type="predicted"/>
<dbReference type="InterPro" id="IPR003661">
    <property type="entry name" value="HisK_dim/P_dom"/>
</dbReference>
<dbReference type="EC" id="2.7.13.3" evidence="2"/>
<comment type="caution">
    <text evidence="11">The sequence shown here is derived from an EMBL/GenBank/DDBJ whole genome shotgun (WGS) entry which is preliminary data.</text>
</comment>
<dbReference type="AlphaFoldDB" id="A0A433X8W0"/>
<keyword evidence="8" id="KW-0902">Two-component regulatory system</keyword>
<feature type="transmembrane region" description="Helical" evidence="9">
    <location>
        <begin position="282"/>
        <end position="300"/>
    </location>
</feature>
<dbReference type="InterPro" id="IPR036890">
    <property type="entry name" value="HATPase_C_sf"/>
</dbReference>
<feature type="transmembrane region" description="Helical" evidence="9">
    <location>
        <begin position="306"/>
        <end position="328"/>
    </location>
</feature>
<evidence type="ECO:0000259" key="10">
    <source>
        <dbReference type="PROSITE" id="PS50109"/>
    </source>
</evidence>
<dbReference type="GO" id="GO:0005524">
    <property type="term" value="F:ATP binding"/>
    <property type="evidence" value="ECO:0007669"/>
    <property type="project" value="UniProtKB-KW"/>
</dbReference>
<dbReference type="RefSeq" id="WP_127199519.1">
    <property type="nucleotide sequence ID" value="NZ_RZNX01000004.1"/>
</dbReference>
<keyword evidence="9" id="KW-0472">Membrane</keyword>
<feature type="domain" description="Histidine kinase" evidence="10">
    <location>
        <begin position="428"/>
        <end position="632"/>
    </location>
</feature>
<organism evidence="11 12">
    <name type="scientific">Paenibacillus zeisoli</name>
    <dbReference type="NCBI Taxonomy" id="2496267"/>
    <lineage>
        <taxon>Bacteria</taxon>
        <taxon>Bacillati</taxon>
        <taxon>Bacillota</taxon>
        <taxon>Bacilli</taxon>
        <taxon>Bacillales</taxon>
        <taxon>Paenibacillaceae</taxon>
        <taxon>Paenibacillus</taxon>
    </lineage>
</organism>
<evidence type="ECO:0000256" key="4">
    <source>
        <dbReference type="ARBA" id="ARBA00022679"/>
    </source>
</evidence>
<dbReference type="InterPro" id="IPR003594">
    <property type="entry name" value="HATPase_dom"/>
</dbReference>
<feature type="transmembrane region" description="Helical" evidence="9">
    <location>
        <begin position="340"/>
        <end position="360"/>
    </location>
</feature>
<dbReference type="PRINTS" id="PR00344">
    <property type="entry name" value="BCTRLSENSOR"/>
</dbReference>
<dbReference type="InterPro" id="IPR036097">
    <property type="entry name" value="HisK_dim/P_sf"/>
</dbReference>
<evidence type="ECO:0000256" key="9">
    <source>
        <dbReference type="SAM" id="Phobius"/>
    </source>
</evidence>
<feature type="transmembrane region" description="Helical" evidence="9">
    <location>
        <begin position="183"/>
        <end position="203"/>
    </location>
</feature>
<evidence type="ECO:0000256" key="7">
    <source>
        <dbReference type="ARBA" id="ARBA00022840"/>
    </source>
</evidence>
<name>A0A433X8W0_9BACL</name>
<keyword evidence="5" id="KW-0547">Nucleotide-binding</keyword>
<evidence type="ECO:0000256" key="6">
    <source>
        <dbReference type="ARBA" id="ARBA00022777"/>
    </source>
</evidence>
<dbReference type="PANTHER" id="PTHR43065:SF46">
    <property type="entry name" value="C4-DICARBOXYLATE TRANSPORT SENSOR PROTEIN DCTB"/>
    <property type="match status" value="1"/>
</dbReference>
<evidence type="ECO:0000256" key="8">
    <source>
        <dbReference type="ARBA" id="ARBA00023012"/>
    </source>
</evidence>
<dbReference type="SUPFAM" id="SSF55874">
    <property type="entry name" value="ATPase domain of HSP90 chaperone/DNA topoisomerase II/histidine kinase"/>
    <property type="match status" value="1"/>
</dbReference>
<keyword evidence="4" id="KW-0808">Transferase</keyword>
<protein>
    <recommendedName>
        <fullName evidence="2">histidine kinase</fullName>
        <ecNumber evidence="2">2.7.13.3</ecNumber>
    </recommendedName>
</protein>
<dbReference type="OrthoDB" id="9815750at2"/>
<dbReference type="Proteomes" id="UP000272464">
    <property type="component" value="Unassembled WGS sequence"/>
</dbReference>
<evidence type="ECO:0000256" key="5">
    <source>
        <dbReference type="ARBA" id="ARBA00022741"/>
    </source>
</evidence>
<feature type="transmembrane region" description="Helical" evidence="9">
    <location>
        <begin position="7"/>
        <end position="27"/>
    </location>
</feature>
<keyword evidence="7" id="KW-0067">ATP-binding</keyword>
<dbReference type="PROSITE" id="PS50109">
    <property type="entry name" value="HIS_KIN"/>
    <property type="match status" value="1"/>
</dbReference>
<feature type="transmembrane region" description="Helical" evidence="9">
    <location>
        <begin position="245"/>
        <end position="262"/>
    </location>
</feature>
<gene>
    <name evidence="11" type="ORF">EJP77_12225</name>
</gene>
<keyword evidence="9" id="KW-1133">Transmembrane helix</keyword>
<dbReference type="CDD" id="cd00082">
    <property type="entry name" value="HisKA"/>
    <property type="match status" value="1"/>
</dbReference>
<dbReference type="Gene3D" id="3.30.565.10">
    <property type="entry name" value="Histidine kinase-like ATPase, C-terminal domain"/>
    <property type="match status" value="1"/>
</dbReference>
<dbReference type="Pfam" id="PF02518">
    <property type="entry name" value="HATPase_c"/>
    <property type="match status" value="1"/>
</dbReference>
<feature type="transmembrane region" description="Helical" evidence="9">
    <location>
        <begin position="372"/>
        <end position="389"/>
    </location>
</feature>
<feature type="transmembrane region" description="Helical" evidence="9">
    <location>
        <begin position="210"/>
        <end position="233"/>
    </location>
</feature>
<dbReference type="Gene3D" id="1.10.287.130">
    <property type="match status" value="1"/>
</dbReference>
<keyword evidence="9" id="KW-0812">Transmembrane</keyword>
<dbReference type="EMBL" id="RZNX01000004">
    <property type="protein sequence ID" value="RUT30587.1"/>
    <property type="molecule type" value="Genomic_DNA"/>
</dbReference>
<dbReference type="Pfam" id="PF00512">
    <property type="entry name" value="HisKA"/>
    <property type="match status" value="1"/>
</dbReference>
<evidence type="ECO:0000256" key="2">
    <source>
        <dbReference type="ARBA" id="ARBA00012438"/>
    </source>
</evidence>
<evidence type="ECO:0000256" key="1">
    <source>
        <dbReference type="ARBA" id="ARBA00000085"/>
    </source>
</evidence>
<dbReference type="InterPro" id="IPR005467">
    <property type="entry name" value="His_kinase_dom"/>
</dbReference>
<evidence type="ECO:0000313" key="12">
    <source>
        <dbReference type="Proteomes" id="UP000272464"/>
    </source>
</evidence>
<keyword evidence="6 11" id="KW-0418">Kinase</keyword>
<evidence type="ECO:0000313" key="11">
    <source>
        <dbReference type="EMBL" id="RUT30587.1"/>
    </source>
</evidence>
<dbReference type="GO" id="GO:0000155">
    <property type="term" value="F:phosphorelay sensor kinase activity"/>
    <property type="evidence" value="ECO:0007669"/>
    <property type="project" value="InterPro"/>
</dbReference>
<dbReference type="PANTHER" id="PTHR43065">
    <property type="entry name" value="SENSOR HISTIDINE KINASE"/>
    <property type="match status" value="1"/>
</dbReference>
<reference evidence="11 12" key="1">
    <citation type="submission" date="2018-12" db="EMBL/GenBank/DDBJ databases">
        <authorList>
            <person name="Sun L."/>
            <person name="Chen Z."/>
        </authorList>
    </citation>
    <scope>NUCLEOTIDE SEQUENCE [LARGE SCALE GENOMIC DNA]</scope>
    <source>
        <strain evidence="11 12">3-5-3</strain>
    </source>
</reference>
<dbReference type="InterPro" id="IPR004358">
    <property type="entry name" value="Sig_transdc_His_kin-like_C"/>
</dbReference>
<accession>A0A433X8W0</accession>
<keyword evidence="3" id="KW-0597">Phosphoprotein</keyword>
<keyword evidence="12" id="KW-1185">Reference proteome</keyword>
<dbReference type="SUPFAM" id="SSF47384">
    <property type="entry name" value="Homodimeric domain of signal transducing histidine kinase"/>
    <property type="match status" value="1"/>
</dbReference>